<evidence type="ECO:0000313" key="4">
    <source>
        <dbReference type="EMBL" id="CAH1266705.1"/>
    </source>
</evidence>
<dbReference type="PANTHER" id="PTHR12176">
    <property type="entry name" value="SAM-DEPENDENT METHYLTRANSFERASE SUPERFAMILY PROTEIN"/>
    <property type="match status" value="1"/>
</dbReference>
<evidence type="ECO:0000313" key="5">
    <source>
        <dbReference type="Proteomes" id="UP000838412"/>
    </source>
</evidence>
<dbReference type="GO" id="GO:0032259">
    <property type="term" value="P:methylation"/>
    <property type="evidence" value="ECO:0007669"/>
    <property type="project" value="UniProtKB-KW"/>
</dbReference>
<dbReference type="EMBL" id="OV696691">
    <property type="protein sequence ID" value="CAH1266705.1"/>
    <property type="molecule type" value="Genomic_DNA"/>
</dbReference>
<dbReference type="InterPro" id="IPR029063">
    <property type="entry name" value="SAM-dependent_MTases_sf"/>
</dbReference>
<accession>A0A8K0A367</accession>
<sequence>MDPRRRRFSIFTAGGQRTAAPAASSCDQRWERVGVPARDTEVTRTDYKGCGNSPLSADMYRDGFHRITNIDYSPACIRRMAHKHDNMAAMTFPDGTFEVVLEKGTLDAFMVAEKSPWTVPEETAQFCLAGRFISISFAQPHFRTPLYVNDAYGWSVRTDKFGDCFHFFFYTMEHGGTLTQQQREQAHRFVHPPAVDMTPVCLSDSEEDFLRRIDISPYKKRQGANNNSSNMLDILKTLHSTPPAQVPMFASLEIDRVEVGKQILSKDDLEFLEGEQKKMMSDEEEGENKMQGGKLGVAPLHTEEPESCKPIKPKKRPIPYKRKYNRTDLKTFQWAISFVLPPFTAIELLCQ</sequence>
<dbReference type="PANTHER" id="PTHR12176:SF80">
    <property type="entry name" value="EEF1A LYSINE METHYLTRANSFERASE 4"/>
    <property type="match status" value="1"/>
</dbReference>
<evidence type="ECO:0000256" key="1">
    <source>
        <dbReference type="ARBA" id="ARBA00008361"/>
    </source>
</evidence>
<protein>
    <submittedName>
        <fullName evidence="4">ECE2 protein</fullName>
    </submittedName>
</protein>
<evidence type="ECO:0000256" key="3">
    <source>
        <dbReference type="ARBA" id="ARBA00022679"/>
    </source>
</evidence>
<evidence type="ECO:0000256" key="2">
    <source>
        <dbReference type="ARBA" id="ARBA00022603"/>
    </source>
</evidence>
<keyword evidence="5" id="KW-1185">Reference proteome</keyword>
<name>A0A8K0A367_BRALA</name>
<keyword evidence="2" id="KW-0489">Methyltransferase</keyword>
<dbReference type="AlphaFoldDB" id="A0A8K0A367"/>
<dbReference type="SUPFAM" id="SSF53335">
    <property type="entry name" value="S-adenosyl-L-methionine-dependent methyltransferases"/>
    <property type="match status" value="1"/>
</dbReference>
<dbReference type="Proteomes" id="UP000838412">
    <property type="component" value="Chromosome 6"/>
</dbReference>
<reference evidence="4" key="1">
    <citation type="submission" date="2022-01" db="EMBL/GenBank/DDBJ databases">
        <authorList>
            <person name="Braso-Vives M."/>
        </authorList>
    </citation>
    <scope>NUCLEOTIDE SEQUENCE</scope>
</reference>
<dbReference type="GO" id="GO:0008168">
    <property type="term" value="F:methyltransferase activity"/>
    <property type="evidence" value="ECO:0007669"/>
    <property type="project" value="UniProtKB-KW"/>
</dbReference>
<proteinExistence type="inferred from homology"/>
<keyword evidence="3" id="KW-0808">Transferase</keyword>
<comment type="similarity">
    <text evidence="1">Belongs to the methyltransferase superfamily.</text>
</comment>
<gene>
    <name evidence="4" type="primary">ECE2</name>
    <name evidence="4" type="ORF">BLAG_LOCUS20255</name>
</gene>
<dbReference type="OrthoDB" id="411785at2759"/>
<dbReference type="InterPro" id="IPR051419">
    <property type="entry name" value="Lys/N-term_MeTrsfase_sf"/>
</dbReference>
<organism evidence="4 5">
    <name type="scientific">Branchiostoma lanceolatum</name>
    <name type="common">Common lancelet</name>
    <name type="synonym">Amphioxus lanceolatum</name>
    <dbReference type="NCBI Taxonomy" id="7740"/>
    <lineage>
        <taxon>Eukaryota</taxon>
        <taxon>Metazoa</taxon>
        <taxon>Chordata</taxon>
        <taxon>Cephalochordata</taxon>
        <taxon>Leptocardii</taxon>
        <taxon>Amphioxiformes</taxon>
        <taxon>Branchiostomatidae</taxon>
        <taxon>Branchiostoma</taxon>
    </lineage>
</organism>
<dbReference type="Gene3D" id="3.40.50.150">
    <property type="entry name" value="Vaccinia Virus protein VP39"/>
    <property type="match status" value="1"/>
</dbReference>